<evidence type="ECO:0000256" key="9">
    <source>
        <dbReference type="PROSITE-ProRule" id="PRU01026"/>
    </source>
</evidence>
<comment type="function">
    <text evidence="1">Specifically dimethylates two adjacent adenosines in the loop of a conserved hairpin near the 3'-end of 18S rRNA in the 40S particle.</text>
</comment>
<dbReference type="Proteomes" id="UP000319257">
    <property type="component" value="Unassembled WGS sequence"/>
</dbReference>
<dbReference type="PANTHER" id="PTHR11727">
    <property type="entry name" value="DIMETHYLADENOSINE TRANSFERASE"/>
    <property type="match status" value="1"/>
</dbReference>
<keyword evidence="3 9" id="KW-0489">Methyltransferase</keyword>
<feature type="binding site" evidence="9">
    <location>
        <position position="90"/>
    </location>
    <ligand>
        <name>S-adenosyl-L-methionine</name>
        <dbReference type="ChEBI" id="CHEBI:59789"/>
    </ligand>
</feature>
<feature type="domain" description="Ribosomal RNA adenine methylase transferase N-terminal" evidence="12">
    <location>
        <begin position="49"/>
        <end position="218"/>
    </location>
</feature>
<comment type="caution">
    <text evidence="13">The sequence shown here is derived from an EMBL/GenBank/DDBJ whole genome shotgun (WGS) entry which is preliminary data.</text>
</comment>
<dbReference type="FunFam" id="3.40.50.150:FF:000007">
    <property type="entry name" value="rRNA adenine N(6)-methyltransferase"/>
    <property type="match status" value="1"/>
</dbReference>
<evidence type="ECO:0000256" key="1">
    <source>
        <dbReference type="ARBA" id="ARBA00002977"/>
    </source>
</evidence>
<evidence type="ECO:0000256" key="4">
    <source>
        <dbReference type="ARBA" id="ARBA00022679"/>
    </source>
</evidence>
<feature type="binding site" evidence="9">
    <location>
        <position position="133"/>
    </location>
    <ligand>
        <name>S-adenosyl-L-methionine</name>
        <dbReference type="ChEBI" id="CHEBI:59789"/>
    </ligand>
</feature>
<dbReference type="PROSITE" id="PS01131">
    <property type="entry name" value="RRNA_A_DIMETH"/>
    <property type="match status" value="1"/>
</dbReference>
<evidence type="ECO:0000313" key="13">
    <source>
        <dbReference type="EMBL" id="TPX06763.1"/>
    </source>
</evidence>
<dbReference type="InParanoid" id="A0A507AI49"/>
<dbReference type="CDD" id="cd02440">
    <property type="entry name" value="AdoMet_MTases"/>
    <property type="match status" value="1"/>
</dbReference>
<evidence type="ECO:0000256" key="11">
    <source>
        <dbReference type="SAM" id="MobiDB-lite"/>
    </source>
</evidence>
<dbReference type="SMART" id="SM00650">
    <property type="entry name" value="rADc"/>
    <property type="match status" value="1"/>
</dbReference>
<feature type="binding site" evidence="9">
    <location>
        <position position="118"/>
    </location>
    <ligand>
        <name>S-adenosyl-L-methionine</name>
        <dbReference type="ChEBI" id="CHEBI:59789"/>
    </ligand>
</feature>
<dbReference type="InterPro" id="IPR020598">
    <property type="entry name" value="rRNA_Ade_methylase_Trfase_N"/>
</dbReference>
<evidence type="ECO:0000256" key="5">
    <source>
        <dbReference type="ARBA" id="ARBA00022691"/>
    </source>
</evidence>
<evidence type="ECO:0000256" key="7">
    <source>
        <dbReference type="ARBA" id="ARBA00049478"/>
    </source>
</evidence>
<dbReference type="NCBIfam" id="TIGR00755">
    <property type="entry name" value="ksgA"/>
    <property type="match status" value="1"/>
</dbReference>
<dbReference type="Pfam" id="PF00398">
    <property type="entry name" value="RrnaAD"/>
    <property type="match status" value="1"/>
</dbReference>
<dbReference type="GO" id="GO:0003723">
    <property type="term" value="F:RNA binding"/>
    <property type="evidence" value="ECO:0007669"/>
    <property type="project" value="UniProtKB-UniRule"/>
</dbReference>
<evidence type="ECO:0000256" key="6">
    <source>
        <dbReference type="ARBA" id="ARBA00022884"/>
    </source>
</evidence>
<feature type="region of interest" description="Disordered" evidence="11">
    <location>
        <begin position="1"/>
        <end position="26"/>
    </location>
</feature>
<protein>
    <recommendedName>
        <fullName evidence="10">rRNA adenine N(6)-methyltransferase</fullName>
        <ecNumber evidence="10">2.1.1.-</ecNumber>
    </recommendedName>
</protein>
<keyword evidence="4 9" id="KW-0808">Transferase</keyword>
<organism evidence="13 14">
    <name type="scientific">Thyridium curvatum</name>
    <dbReference type="NCBI Taxonomy" id="1093900"/>
    <lineage>
        <taxon>Eukaryota</taxon>
        <taxon>Fungi</taxon>
        <taxon>Dikarya</taxon>
        <taxon>Ascomycota</taxon>
        <taxon>Pezizomycotina</taxon>
        <taxon>Sordariomycetes</taxon>
        <taxon>Sordariomycetidae</taxon>
        <taxon>Thyridiales</taxon>
        <taxon>Thyridiaceae</taxon>
        <taxon>Thyridium</taxon>
    </lineage>
</organism>
<dbReference type="RefSeq" id="XP_030988474.1">
    <property type="nucleotide sequence ID" value="XM_031136428.1"/>
</dbReference>
<dbReference type="InterPro" id="IPR029063">
    <property type="entry name" value="SAM-dependent_MTases_sf"/>
</dbReference>
<sequence length="390" mass="43439">MGKAKTARKAGSAASSPYDRPSKSASAQKNNIFKFNTNVGQHILKNPGVADAIVQKADLKPTDVVLEVGPGSGNITVRILQQARKVIACELDPRMAAEVTKRVQGTPMQKKLEVLLGDAIKTEFPPFDVCISNTPYQISSPLVFKLLSMPNPPRTSILMFQREFALRLTARPGDALYCRLSVNVQFYATVSHVMKVGRSNFKPPPQVESSVVRICPKTGADKPKVSFDEFDGMLRICFNRKNKIMRAAWLGSKEVLSMIERNYRVYCAMNNIPIDDSVVDDENGVDEDEDMEVDGQDAKGNGDEWGGFDMDVEEGDDDTPAFFKELKAANESMPKTPSKRKKTRLAQLIRSKIEKVLEETELVDKRARQCDENDFLRLLFALNSEGIHFG</sequence>
<dbReference type="GO" id="GO:0005730">
    <property type="term" value="C:nucleolus"/>
    <property type="evidence" value="ECO:0007669"/>
    <property type="project" value="TreeGrafter"/>
</dbReference>
<keyword evidence="2 10" id="KW-0698">rRNA processing</keyword>
<keyword evidence="14" id="KW-1185">Reference proteome</keyword>
<evidence type="ECO:0000256" key="10">
    <source>
        <dbReference type="RuleBase" id="RU362106"/>
    </source>
</evidence>
<reference evidence="13 14" key="1">
    <citation type="submission" date="2019-06" db="EMBL/GenBank/DDBJ databases">
        <title>Draft genome sequence of the filamentous fungus Phialemoniopsis curvata isolated from diesel fuel.</title>
        <authorList>
            <person name="Varaljay V.A."/>
            <person name="Lyon W.J."/>
            <person name="Crouch A.L."/>
            <person name="Drake C.E."/>
            <person name="Hollomon J.M."/>
            <person name="Nadeau L.J."/>
            <person name="Nunn H.S."/>
            <person name="Stevenson B.S."/>
            <person name="Bojanowski C.L."/>
            <person name="Crookes-Goodson W.J."/>
        </authorList>
    </citation>
    <scope>NUCLEOTIDE SEQUENCE [LARGE SCALE GENOMIC DNA]</scope>
    <source>
        <strain evidence="13 14">D216</strain>
    </source>
</reference>
<dbReference type="AlphaFoldDB" id="A0A507AI49"/>
<accession>A0A507AI49</accession>
<dbReference type="OrthoDB" id="74991at2759"/>
<comment type="similarity">
    <text evidence="8 9 10">Belongs to the class I-like SAM-binding methyltransferase superfamily. rRNA adenine N(6)-methyltransferase family.</text>
</comment>
<feature type="region of interest" description="Disordered" evidence="11">
    <location>
        <begin position="278"/>
        <end position="304"/>
    </location>
</feature>
<keyword evidence="5 9" id="KW-0949">S-adenosyl-L-methionine</keyword>
<dbReference type="EC" id="2.1.1.-" evidence="10"/>
<dbReference type="SUPFAM" id="SSF53335">
    <property type="entry name" value="S-adenosyl-L-methionine-dependent methyltransferases"/>
    <property type="match status" value="1"/>
</dbReference>
<dbReference type="FunCoup" id="A0A507AI49">
    <property type="interactions" value="732"/>
</dbReference>
<evidence type="ECO:0000256" key="3">
    <source>
        <dbReference type="ARBA" id="ARBA00022603"/>
    </source>
</evidence>
<keyword evidence="6 9" id="KW-0694">RNA-binding</keyword>
<dbReference type="Gene3D" id="1.10.8.480">
    <property type="match status" value="1"/>
</dbReference>
<name>A0A507AI49_9PEZI</name>
<dbReference type="GeneID" id="41969706"/>
<dbReference type="InterPro" id="IPR001737">
    <property type="entry name" value="KsgA/Erm"/>
</dbReference>
<evidence type="ECO:0000256" key="2">
    <source>
        <dbReference type="ARBA" id="ARBA00022552"/>
    </source>
</evidence>
<dbReference type="Gene3D" id="3.40.50.150">
    <property type="entry name" value="Vaccinia Virus protein VP39"/>
    <property type="match status" value="1"/>
</dbReference>
<proteinExistence type="inferred from homology"/>
<evidence type="ECO:0000259" key="12">
    <source>
        <dbReference type="SMART" id="SM00650"/>
    </source>
</evidence>
<dbReference type="PROSITE" id="PS51689">
    <property type="entry name" value="SAM_RNA_A_N6_MT"/>
    <property type="match status" value="1"/>
</dbReference>
<feature type="binding site" evidence="9">
    <location>
        <position position="69"/>
    </location>
    <ligand>
        <name>S-adenosyl-L-methionine</name>
        <dbReference type="ChEBI" id="CHEBI:59789"/>
    </ligand>
</feature>
<comment type="catalytic activity">
    <reaction evidence="7">
        <text>adenosine(1779)/adenosine(1780) in 18S rRNA + 4 S-adenosyl-L-methionine = N(6)-dimethyladenosine(1779)/N(6)-dimethyladenosine(1780) in 18S rRNA + 4 S-adenosyl-L-homocysteine + 4 H(+)</text>
        <dbReference type="Rhea" id="RHEA:42780"/>
        <dbReference type="Rhea" id="RHEA-COMP:10234"/>
        <dbReference type="Rhea" id="RHEA-COMP:10236"/>
        <dbReference type="ChEBI" id="CHEBI:15378"/>
        <dbReference type="ChEBI" id="CHEBI:57856"/>
        <dbReference type="ChEBI" id="CHEBI:59789"/>
        <dbReference type="ChEBI" id="CHEBI:74411"/>
        <dbReference type="ChEBI" id="CHEBI:74493"/>
        <dbReference type="EC" id="2.1.1.183"/>
    </reaction>
</comment>
<dbReference type="InterPro" id="IPR011530">
    <property type="entry name" value="rRNA_adenine_dimethylase"/>
</dbReference>
<feature type="compositionally biased region" description="Acidic residues" evidence="11">
    <location>
        <begin position="278"/>
        <end position="295"/>
    </location>
</feature>
<dbReference type="GO" id="GO:0052909">
    <property type="term" value="F:18S rRNA (adenine(1779)-N(6)/adenine(1780)-N(6))-dimethyltransferase activity"/>
    <property type="evidence" value="ECO:0007669"/>
    <property type="project" value="UniProtKB-EC"/>
</dbReference>
<dbReference type="EMBL" id="SKBQ01000009">
    <property type="protein sequence ID" value="TPX06763.1"/>
    <property type="molecule type" value="Genomic_DNA"/>
</dbReference>
<evidence type="ECO:0000313" key="14">
    <source>
        <dbReference type="Proteomes" id="UP000319257"/>
    </source>
</evidence>
<feature type="binding site" evidence="9">
    <location>
        <position position="44"/>
    </location>
    <ligand>
        <name>S-adenosyl-L-methionine</name>
        <dbReference type="ChEBI" id="CHEBI:59789"/>
    </ligand>
</feature>
<gene>
    <name evidence="13" type="ORF">E0L32_002259</name>
</gene>
<evidence type="ECO:0000256" key="8">
    <source>
        <dbReference type="ARBA" id="ARBA00061109"/>
    </source>
</evidence>
<dbReference type="PANTHER" id="PTHR11727:SF7">
    <property type="entry name" value="DIMETHYLADENOSINE TRANSFERASE-RELATED"/>
    <property type="match status" value="1"/>
</dbReference>
<feature type="binding site" evidence="9">
    <location>
        <position position="42"/>
    </location>
    <ligand>
        <name>S-adenosyl-L-methionine</name>
        <dbReference type="ChEBI" id="CHEBI:59789"/>
    </ligand>
</feature>
<dbReference type="InterPro" id="IPR020596">
    <property type="entry name" value="rRNA_Ade_Mease_Trfase_CS"/>
</dbReference>
<dbReference type="STRING" id="1093900.A0A507AI49"/>